<feature type="compositionally biased region" description="Low complexity" evidence="1">
    <location>
        <begin position="62"/>
        <end position="77"/>
    </location>
</feature>
<name>A0A061BLB1_RHOTO</name>
<dbReference type="AlphaFoldDB" id="A0A061BLB1"/>
<dbReference type="EMBL" id="LK052955">
    <property type="protein sequence ID" value="CDR48758.1"/>
    <property type="molecule type" value="Genomic_DNA"/>
</dbReference>
<organism evidence="3">
    <name type="scientific">Rhodotorula toruloides</name>
    <name type="common">Yeast</name>
    <name type="synonym">Rhodosporidium toruloides</name>
    <dbReference type="NCBI Taxonomy" id="5286"/>
    <lineage>
        <taxon>Eukaryota</taxon>
        <taxon>Fungi</taxon>
        <taxon>Dikarya</taxon>
        <taxon>Basidiomycota</taxon>
        <taxon>Pucciniomycotina</taxon>
        <taxon>Microbotryomycetes</taxon>
        <taxon>Sporidiobolales</taxon>
        <taxon>Sporidiobolaceae</taxon>
        <taxon>Rhodotorula</taxon>
    </lineage>
</organism>
<gene>
    <name evidence="3" type="ORF">RHTO0S_20e00760g</name>
</gene>
<evidence type="ECO:0000256" key="1">
    <source>
        <dbReference type="SAM" id="MobiDB-lite"/>
    </source>
</evidence>
<feature type="region of interest" description="Disordered" evidence="1">
    <location>
        <begin position="33"/>
        <end position="150"/>
    </location>
</feature>
<evidence type="ECO:0000313" key="3">
    <source>
        <dbReference type="EMBL" id="CDR48758.1"/>
    </source>
</evidence>
<protein>
    <submittedName>
        <fullName evidence="3">RHTO0S20e00760g1_1</fullName>
    </submittedName>
</protein>
<proteinExistence type="predicted"/>
<keyword evidence="2" id="KW-0732">Signal</keyword>
<feature type="signal peptide" evidence="2">
    <location>
        <begin position="1"/>
        <end position="21"/>
    </location>
</feature>
<evidence type="ECO:0000256" key="2">
    <source>
        <dbReference type="SAM" id="SignalP"/>
    </source>
</evidence>
<accession>A0A061BLB1</accession>
<reference evidence="3" key="1">
    <citation type="journal article" date="2014" name="Genome Announc.">
        <title>Draft genome sequence of Rhodosporidium toruloides CECT1137, an oleaginous yeast of biotechnological interest.</title>
        <authorList>
            <person name="Morin N."/>
            <person name="Calcas X."/>
            <person name="Devillers H."/>
            <person name="Durrens P."/>
            <person name="Sherman D.J."/>
            <person name="Nicaud J.-M."/>
            <person name="Neuveglise C."/>
        </authorList>
    </citation>
    <scope>NUCLEOTIDE SEQUENCE</scope>
    <source>
        <strain evidence="3">CECT1137</strain>
    </source>
</reference>
<feature type="compositionally biased region" description="Pro residues" evidence="1">
    <location>
        <begin position="99"/>
        <end position="114"/>
    </location>
</feature>
<sequence>MATPEALLLLAATTFVAGVIAHMVWQARGWAATRPRGSGREHNEQEEDGAQLDSLSPPANFSSTSQTHHPSSPSTPHTRPRHRRHDEPANQLGSSLLLSPPPAPPLPPLPPPSPSTSMTSTCPEWISQAGATDSWSEAVTGLEEEARDVW</sequence>
<feature type="chain" id="PRO_5030001944" evidence="2">
    <location>
        <begin position="22"/>
        <end position="150"/>
    </location>
</feature>